<dbReference type="Proteomes" id="UP001497416">
    <property type="component" value="Unassembled WGS sequence"/>
</dbReference>
<feature type="transmembrane region" description="Helical" evidence="1">
    <location>
        <begin position="111"/>
        <end position="135"/>
    </location>
</feature>
<feature type="transmembrane region" description="Helical" evidence="1">
    <location>
        <begin position="177"/>
        <end position="208"/>
    </location>
</feature>
<dbReference type="PANTHER" id="PTHR16214:SF3">
    <property type="entry name" value="TRANSMEMBRANE PROTEIN 260"/>
    <property type="match status" value="1"/>
</dbReference>
<dbReference type="EMBL" id="CAXIXY010000005">
    <property type="protein sequence ID" value="CAL2089067.1"/>
    <property type="molecule type" value="Genomic_DNA"/>
</dbReference>
<feature type="transmembrane region" description="Helical" evidence="1">
    <location>
        <begin position="9"/>
        <end position="27"/>
    </location>
</feature>
<keyword evidence="1" id="KW-0812">Transmembrane</keyword>
<feature type="transmembrane region" description="Helical" evidence="1">
    <location>
        <begin position="220"/>
        <end position="238"/>
    </location>
</feature>
<protein>
    <recommendedName>
        <fullName evidence="4">DUF2723 domain-containing protein</fullName>
    </recommendedName>
</protein>
<dbReference type="PANTHER" id="PTHR16214">
    <property type="entry name" value="TRANSMEMBRANE PROTEIN 260"/>
    <property type="match status" value="1"/>
</dbReference>
<feature type="transmembrane region" description="Helical" evidence="1">
    <location>
        <begin position="250"/>
        <end position="277"/>
    </location>
</feature>
<dbReference type="InterPro" id="IPR052724">
    <property type="entry name" value="GT117_domain-containing"/>
</dbReference>
<dbReference type="RefSeq" id="WP_348712625.1">
    <property type="nucleotide sequence ID" value="NZ_CAXIXY010000005.1"/>
</dbReference>
<feature type="transmembrane region" description="Helical" evidence="1">
    <location>
        <begin position="507"/>
        <end position="524"/>
    </location>
</feature>
<organism evidence="2 3">
    <name type="scientific">Tenacibaculum platacis</name>
    <dbReference type="NCBI Taxonomy" id="3137852"/>
    <lineage>
        <taxon>Bacteria</taxon>
        <taxon>Pseudomonadati</taxon>
        <taxon>Bacteroidota</taxon>
        <taxon>Flavobacteriia</taxon>
        <taxon>Flavobacteriales</taxon>
        <taxon>Flavobacteriaceae</taxon>
        <taxon>Tenacibaculum</taxon>
    </lineage>
</organism>
<reference evidence="2 3" key="1">
    <citation type="submission" date="2024-05" db="EMBL/GenBank/DDBJ databases">
        <authorList>
            <person name="Duchaud E."/>
        </authorList>
    </citation>
    <scope>NUCLEOTIDE SEQUENCE [LARGE SCALE GENOMIC DNA]</scope>
    <source>
        <strain evidence="2">Ena-SAMPLE-TAB-13-05-2024-13:56:06:370-140302</strain>
    </source>
</reference>
<keyword evidence="3" id="KW-1185">Reference proteome</keyword>
<name>A0ABM9P3A6_9FLAO</name>
<feature type="transmembrane region" description="Helical" evidence="1">
    <location>
        <begin position="561"/>
        <end position="582"/>
    </location>
</feature>
<keyword evidence="1" id="KW-1133">Transmembrane helix</keyword>
<proteinExistence type="predicted"/>
<dbReference type="InterPro" id="IPR021280">
    <property type="entry name" value="TMEM260-like"/>
</dbReference>
<feature type="transmembrane region" description="Helical" evidence="1">
    <location>
        <begin position="289"/>
        <end position="310"/>
    </location>
</feature>
<dbReference type="Pfam" id="PF11028">
    <property type="entry name" value="TMEM260-like"/>
    <property type="match status" value="1"/>
</dbReference>
<feature type="transmembrane region" description="Helical" evidence="1">
    <location>
        <begin position="76"/>
        <end position="99"/>
    </location>
</feature>
<sequence length="1058" mass="122573">MKDFSYKKWNIILGWVSFGIALITYTLTLEPTVSSWDCGEYISTAVNLEVGHPPGAPLFQMLGAFFAMFTNDPSNWAYMVNFMSGLASAFTILFMFWTITNLAEKVASRNGVFSIGEQIAVLGSGLVGSLAYTFSDSFWFSAVEGEVYAMSSFLMALLFWLGLKWESEINTPRGHRWLILISFVVGLSFGVHILSLLVIPSIVLIYFFKTFKEITLKTTAIATLVSIFVLAFVFKFLFPFTLKFFSVSELFFINSIGLPYNSGTIIAGIVLVALFYFGLKYTRDKKLVFTNTIILSLLFIMIGFSTWLMLPIRANADTIINENNPSSARELLAYYNREQYGDANVFYDKYYSFAYKKEQETTTDDYGNTVYAYRDDKPKYEKINGKYEIVNNYKNVLPKWSDKHKGFIPRMVDPGSQQYYKQIAGIPQRSTRRPTFFENIKFMMNFQFGYMYGRYFMWNFVGRQNDIQGHLDNNGNWLSGIKVIDEARLGSQEKLPDNLKNNKGRNTYFFLPLILGILGLLYHIKEDKNNWYTLALFFAFTGFAIIFYTNPKPFEPRERDYAVVGSFYVFAIWVGFGVLALYDSLKGFMDKKMVALGVSIFSLLAVPALMGFQNWDDHDRGDRYLAQLNAQTYLESCDPNAILFTIGDNDTFPLWYMQQIEGVRRDIKIVNTSLFATDWYIDQMKKKTYDADPIPSKLQHHQYKYGTLDVAYHMPHPQLKDSVISLSTFMKWIASSNDATYYETESGVKEKIYPTNKIRIPVNKANALKYGIVAAKDADKMVDYIDIQIDDVITKNRILMLDILDNFDWTRPIYFTGGANASEEYIWLKDYLQLDGMAFKLVPIKTPIADRSMFDMGRIDPEKMYDNIKKWDWKTINNGEIYLDEQAKRNAISLRNNLMRLSEEFLIKGDTATAKEVLDLSLHKMPIEDFDHFSISLGYPELYYRIGDKDKARQTFETLATIFKQYLDHYYTYSVEDFQYASDDIETNLYMYRTLVFNQVLRFDDDETYRKNILSEYLEIKRLFVGDEDGVEEELLRQLQMIDSMETKRQQAIDSVKP</sequence>
<evidence type="ECO:0008006" key="4">
    <source>
        <dbReference type="Google" id="ProtNLM"/>
    </source>
</evidence>
<gene>
    <name evidence="2" type="ORF">T190607A01A_30245</name>
</gene>
<keyword evidence="1" id="KW-0472">Membrane</keyword>
<accession>A0ABM9P3A6</accession>
<feature type="transmembrane region" description="Helical" evidence="1">
    <location>
        <begin position="530"/>
        <end position="549"/>
    </location>
</feature>
<evidence type="ECO:0000313" key="2">
    <source>
        <dbReference type="EMBL" id="CAL2089067.1"/>
    </source>
</evidence>
<comment type="caution">
    <text evidence="2">The sequence shown here is derived from an EMBL/GenBank/DDBJ whole genome shotgun (WGS) entry which is preliminary data.</text>
</comment>
<feature type="transmembrane region" description="Helical" evidence="1">
    <location>
        <begin position="594"/>
        <end position="612"/>
    </location>
</feature>
<evidence type="ECO:0000313" key="3">
    <source>
        <dbReference type="Proteomes" id="UP001497416"/>
    </source>
</evidence>
<evidence type="ECO:0000256" key="1">
    <source>
        <dbReference type="SAM" id="Phobius"/>
    </source>
</evidence>